<feature type="transmembrane region" description="Helical" evidence="1">
    <location>
        <begin position="215"/>
        <end position="235"/>
    </location>
</feature>
<feature type="transmembrane region" description="Helical" evidence="1">
    <location>
        <begin position="100"/>
        <end position="121"/>
    </location>
</feature>
<feature type="transmembrane region" description="Helical" evidence="1">
    <location>
        <begin position="133"/>
        <end position="154"/>
    </location>
</feature>
<feature type="transmembrane region" description="Helical" evidence="1">
    <location>
        <begin position="307"/>
        <end position="325"/>
    </location>
</feature>
<keyword evidence="1" id="KW-0812">Transmembrane</keyword>
<name>A0A6I6AAR1_9PLAN</name>
<sequence>MLWQIPLFLVSTLVFLFISLLLAEAAWSPLNASVKTRLQLAVKRVARSQAEITQRSERCLLLFSLTCGLLTIAFLPGYITNMWSIRIEPVEATGLVTCRYAPMMYLGLFLLLQAAGHISLAVTERQRHPLSGLLLNGYFWLPLLLSFASVAAYLPVHAELEQTTSGATSTVWLLLIQPVGMLALFLSLTGPVILVNAQVPKPVRPVQHWIRELHLINTVFVMSIIILSLTCFGPREEMSVLQIIMRFGLFPALPLVLVGVHYRLIRFLKRRPVYDPEAIWKLLLWLSLVAVSASFLAFHVLGMSDHYMHLLLNFSLLAIWWGFVLPRFPFPSSTNAHAEVQTAGEVQP</sequence>
<dbReference type="Proteomes" id="UP000427281">
    <property type="component" value="Chromosome"/>
</dbReference>
<keyword evidence="1" id="KW-0472">Membrane</keyword>
<dbReference type="RefSeq" id="WP_155364138.1">
    <property type="nucleotide sequence ID" value="NZ_CP043930.1"/>
</dbReference>
<feature type="transmembrane region" description="Helical" evidence="1">
    <location>
        <begin position="174"/>
        <end position="195"/>
    </location>
</feature>
<evidence type="ECO:0000313" key="3">
    <source>
        <dbReference type="Proteomes" id="UP000427281"/>
    </source>
</evidence>
<accession>A0A6I6AAR1</accession>
<dbReference type="EMBL" id="CP043930">
    <property type="protein sequence ID" value="QGQ23146.1"/>
    <property type="molecule type" value="Genomic_DNA"/>
</dbReference>
<reference evidence="2 3" key="1">
    <citation type="submission" date="2019-09" db="EMBL/GenBank/DDBJ databases">
        <title>Gimesia benthica sp. nov., a novel bacterium isolated from deep-sea water of the Northwest Indian Ocean.</title>
        <authorList>
            <person name="Dai X."/>
        </authorList>
    </citation>
    <scope>NUCLEOTIDE SEQUENCE [LARGE SCALE GENOMIC DNA]</scope>
    <source>
        <strain evidence="2 3">E7</strain>
    </source>
</reference>
<organism evidence="2 3">
    <name type="scientific">Gimesia benthica</name>
    <dbReference type="NCBI Taxonomy" id="2608982"/>
    <lineage>
        <taxon>Bacteria</taxon>
        <taxon>Pseudomonadati</taxon>
        <taxon>Planctomycetota</taxon>
        <taxon>Planctomycetia</taxon>
        <taxon>Planctomycetales</taxon>
        <taxon>Planctomycetaceae</taxon>
        <taxon>Gimesia</taxon>
    </lineage>
</organism>
<feature type="transmembrane region" description="Helical" evidence="1">
    <location>
        <begin position="241"/>
        <end position="262"/>
    </location>
</feature>
<keyword evidence="3" id="KW-1185">Reference proteome</keyword>
<keyword evidence="1" id="KW-1133">Transmembrane helix</keyword>
<evidence type="ECO:0000256" key="1">
    <source>
        <dbReference type="SAM" id="Phobius"/>
    </source>
</evidence>
<dbReference type="KEGG" id="gim:F1728_10900"/>
<gene>
    <name evidence="2" type="ORF">F1728_10900</name>
</gene>
<proteinExistence type="predicted"/>
<protein>
    <submittedName>
        <fullName evidence="2">Uncharacterized protein</fullName>
    </submittedName>
</protein>
<dbReference type="AlphaFoldDB" id="A0A6I6AAR1"/>
<feature type="transmembrane region" description="Helical" evidence="1">
    <location>
        <begin position="282"/>
        <end position="301"/>
    </location>
</feature>
<evidence type="ECO:0000313" key="2">
    <source>
        <dbReference type="EMBL" id="QGQ23146.1"/>
    </source>
</evidence>
<feature type="transmembrane region" description="Helical" evidence="1">
    <location>
        <begin position="59"/>
        <end position="80"/>
    </location>
</feature>
<feature type="transmembrane region" description="Helical" evidence="1">
    <location>
        <begin position="6"/>
        <end position="27"/>
    </location>
</feature>